<evidence type="ECO:0000313" key="1">
    <source>
        <dbReference type="EMBL" id="OJJ99769.1"/>
    </source>
</evidence>
<dbReference type="STRING" id="690307.A0A1L9WU89"/>
<organism evidence="1 2">
    <name type="scientific">Aspergillus aculeatus (strain ATCC 16872 / CBS 172.66 / WB 5094)</name>
    <dbReference type="NCBI Taxonomy" id="690307"/>
    <lineage>
        <taxon>Eukaryota</taxon>
        <taxon>Fungi</taxon>
        <taxon>Dikarya</taxon>
        <taxon>Ascomycota</taxon>
        <taxon>Pezizomycotina</taxon>
        <taxon>Eurotiomycetes</taxon>
        <taxon>Eurotiomycetidae</taxon>
        <taxon>Eurotiales</taxon>
        <taxon>Aspergillaceae</taxon>
        <taxon>Aspergillus</taxon>
        <taxon>Aspergillus subgen. Circumdati</taxon>
    </lineage>
</organism>
<evidence type="ECO:0000313" key="2">
    <source>
        <dbReference type="Proteomes" id="UP000184546"/>
    </source>
</evidence>
<dbReference type="EMBL" id="KV878977">
    <property type="protein sequence ID" value="OJJ99769.1"/>
    <property type="molecule type" value="Genomic_DNA"/>
</dbReference>
<dbReference type="VEuPathDB" id="FungiDB:ASPACDRAFT_60602"/>
<sequence length="419" mass="47381">MAQLAMGSRLLRCQNASTLGQAVGSFSQKRTYLTKGIVTDPLPNFPWMTQEEPYPTEVSQANFTILGPVPTFKRAPQKLKPGLNKFRDEVFIPLNLTEQQKLLIYRKKHQGTLDEHPVTVAISEEEEYQLRPMEFTAQPRNAEANAVIRRMRSAEDWKVLPAFLTALHQVNRKLNMEMVVRRAGRNNAMLAILEAAKAKSTGFSLREPRLAEKIFFELHLRAQAEGFKGPELDRLLSLGEEFVDVMSLPRHANRLLSQDARRRPAVIAVLLELSAARALDRFGGKDADGLVRAYSDRLLASLEHSFQLDMNPPQIKVPVTSKVAEDTSSSENPLAAAEKIQKKEYRNYQETELRLEQNVPIFHALRLAQKLPLNATTLKAFQKHEQALRQWIKIQKNAAPTLARQKPGRGSRQVTALVN</sequence>
<proteinExistence type="predicted"/>
<dbReference type="OMA" id="ENVPIYN"/>
<dbReference type="Proteomes" id="UP000184546">
    <property type="component" value="Unassembled WGS sequence"/>
</dbReference>
<accession>A0A1L9WU89</accession>
<keyword evidence="2" id="KW-1185">Reference proteome</keyword>
<dbReference type="RefSeq" id="XP_020056109.1">
    <property type="nucleotide sequence ID" value="XM_020203575.1"/>
</dbReference>
<gene>
    <name evidence="1" type="ORF">ASPACDRAFT_60602</name>
</gene>
<dbReference type="OrthoDB" id="5405126at2759"/>
<name>A0A1L9WU89_ASPA1</name>
<dbReference type="AlphaFoldDB" id="A0A1L9WU89"/>
<reference evidence="2" key="1">
    <citation type="journal article" date="2017" name="Genome Biol.">
        <title>Comparative genomics reveals high biological diversity and specific adaptations in the industrially and medically important fungal genus Aspergillus.</title>
        <authorList>
            <person name="de Vries R.P."/>
            <person name="Riley R."/>
            <person name="Wiebenga A."/>
            <person name="Aguilar-Osorio G."/>
            <person name="Amillis S."/>
            <person name="Uchima C.A."/>
            <person name="Anderluh G."/>
            <person name="Asadollahi M."/>
            <person name="Askin M."/>
            <person name="Barry K."/>
            <person name="Battaglia E."/>
            <person name="Bayram O."/>
            <person name="Benocci T."/>
            <person name="Braus-Stromeyer S.A."/>
            <person name="Caldana C."/>
            <person name="Canovas D."/>
            <person name="Cerqueira G.C."/>
            <person name="Chen F."/>
            <person name="Chen W."/>
            <person name="Choi C."/>
            <person name="Clum A."/>
            <person name="Dos Santos R.A."/>
            <person name="Damasio A.R."/>
            <person name="Diallinas G."/>
            <person name="Emri T."/>
            <person name="Fekete E."/>
            <person name="Flipphi M."/>
            <person name="Freyberg S."/>
            <person name="Gallo A."/>
            <person name="Gournas C."/>
            <person name="Habgood R."/>
            <person name="Hainaut M."/>
            <person name="Harispe M.L."/>
            <person name="Henrissat B."/>
            <person name="Hilden K.S."/>
            <person name="Hope R."/>
            <person name="Hossain A."/>
            <person name="Karabika E."/>
            <person name="Karaffa L."/>
            <person name="Karanyi Z."/>
            <person name="Krasevec N."/>
            <person name="Kuo A."/>
            <person name="Kusch H."/>
            <person name="LaButti K."/>
            <person name="Lagendijk E.L."/>
            <person name="Lapidus A."/>
            <person name="Levasseur A."/>
            <person name="Lindquist E."/>
            <person name="Lipzen A."/>
            <person name="Logrieco A.F."/>
            <person name="MacCabe A."/>
            <person name="Maekelae M.R."/>
            <person name="Malavazi I."/>
            <person name="Melin P."/>
            <person name="Meyer V."/>
            <person name="Mielnichuk N."/>
            <person name="Miskei M."/>
            <person name="Molnar A.P."/>
            <person name="Mule G."/>
            <person name="Ngan C.Y."/>
            <person name="Orejas M."/>
            <person name="Orosz E."/>
            <person name="Ouedraogo J.P."/>
            <person name="Overkamp K.M."/>
            <person name="Park H.-S."/>
            <person name="Perrone G."/>
            <person name="Piumi F."/>
            <person name="Punt P.J."/>
            <person name="Ram A.F."/>
            <person name="Ramon A."/>
            <person name="Rauscher S."/>
            <person name="Record E."/>
            <person name="Riano-Pachon D.M."/>
            <person name="Robert V."/>
            <person name="Roehrig J."/>
            <person name="Ruller R."/>
            <person name="Salamov A."/>
            <person name="Salih N.S."/>
            <person name="Samson R.A."/>
            <person name="Sandor E."/>
            <person name="Sanguinetti M."/>
            <person name="Schuetze T."/>
            <person name="Sepcic K."/>
            <person name="Shelest E."/>
            <person name="Sherlock G."/>
            <person name="Sophianopoulou V."/>
            <person name="Squina F.M."/>
            <person name="Sun H."/>
            <person name="Susca A."/>
            <person name="Todd R.B."/>
            <person name="Tsang A."/>
            <person name="Unkles S.E."/>
            <person name="van de Wiele N."/>
            <person name="van Rossen-Uffink D."/>
            <person name="Oliveira J.V."/>
            <person name="Vesth T.C."/>
            <person name="Visser J."/>
            <person name="Yu J.-H."/>
            <person name="Zhou M."/>
            <person name="Andersen M.R."/>
            <person name="Archer D.B."/>
            <person name="Baker S.E."/>
            <person name="Benoit I."/>
            <person name="Brakhage A.A."/>
            <person name="Braus G.H."/>
            <person name="Fischer R."/>
            <person name="Frisvad J.C."/>
            <person name="Goldman G.H."/>
            <person name="Houbraken J."/>
            <person name="Oakley B."/>
            <person name="Pocsi I."/>
            <person name="Scazzocchio C."/>
            <person name="Seiboth B."/>
            <person name="vanKuyk P.A."/>
            <person name="Wortman J."/>
            <person name="Dyer P.S."/>
            <person name="Grigoriev I.V."/>
        </authorList>
    </citation>
    <scope>NUCLEOTIDE SEQUENCE [LARGE SCALE GENOMIC DNA]</scope>
    <source>
        <strain evidence="2">ATCC 16872 / CBS 172.66 / WB 5094</strain>
    </source>
</reference>
<dbReference type="GeneID" id="30977389"/>
<protein>
    <submittedName>
        <fullName evidence="1">Uncharacterized protein</fullName>
    </submittedName>
</protein>